<reference evidence="1 2" key="1">
    <citation type="submission" date="2020-04" db="EMBL/GenBank/DDBJ databases">
        <title>Luteolibacter sp. G-1-1-1 isolated from soil.</title>
        <authorList>
            <person name="Dahal R.H."/>
        </authorList>
    </citation>
    <scope>NUCLEOTIDE SEQUENCE [LARGE SCALE GENOMIC DNA]</scope>
    <source>
        <strain evidence="1 2">G-1-1-1</strain>
    </source>
</reference>
<dbReference type="Proteomes" id="UP000501812">
    <property type="component" value="Chromosome"/>
</dbReference>
<evidence type="ECO:0000313" key="1">
    <source>
        <dbReference type="EMBL" id="QJE98893.1"/>
    </source>
</evidence>
<organism evidence="1 2">
    <name type="scientific">Luteolibacter luteus</name>
    <dbReference type="NCBI Taxonomy" id="2728835"/>
    <lineage>
        <taxon>Bacteria</taxon>
        <taxon>Pseudomonadati</taxon>
        <taxon>Verrucomicrobiota</taxon>
        <taxon>Verrucomicrobiia</taxon>
        <taxon>Verrucomicrobiales</taxon>
        <taxon>Verrucomicrobiaceae</taxon>
        <taxon>Luteolibacter</taxon>
    </lineage>
</organism>
<name>A0A858RSG8_9BACT</name>
<keyword evidence="2" id="KW-1185">Reference proteome</keyword>
<dbReference type="AlphaFoldDB" id="A0A858RSG8"/>
<gene>
    <name evidence="1" type="ORF">HHL09_24965</name>
</gene>
<protein>
    <submittedName>
        <fullName evidence="1">Uncharacterized protein</fullName>
    </submittedName>
</protein>
<accession>A0A858RSG8</accession>
<dbReference type="EMBL" id="CP051774">
    <property type="protein sequence ID" value="QJE98893.1"/>
    <property type="molecule type" value="Genomic_DNA"/>
</dbReference>
<dbReference type="RefSeq" id="WP_169457379.1">
    <property type="nucleotide sequence ID" value="NZ_CP051774.1"/>
</dbReference>
<evidence type="ECO:0000313" key="2">
    <source>
        <dbReference type="Proteomes" id="UP000501812"/>
    </source>
</evidence>
<dbReference type="KEGG" id="luo:HHL09_24965"/>
<sequence length="107" mass="12145">MDETRSPFGPPQAGFSRAELSSKAGEFFLFEYAFKDALKAGCGFLVIESGGKIQGLRSRPNFINKHAIEFVSVREFEPDQKRFVHVPRMGFWGVIVPMRFLELMGKK</sequence>
<proteinExistence type="predicted"/>